<keyword evidence="1" id="KW-0175">Coiled coil</keyword>
<dbReference type="Pfam" id="PF11855">
    <property type="entry name" value="DUF3375"/>
    <property type="match status" value="1"/>
</dbReference>
<reference evidence="2 3" key="1">
    <citation type="submission" date="2018-09" db="EMBL/GenBank/DDBJ databases">
        <title>The draft genome of Acinetobacter spp. strains.</title>
        <authorList>
            <person name="Qin J."/>
            <person name="Feng Y."/>
            <person name="Zong Z."/>
        </authorList>
    </citation>
    <scope>NUCLEOTIDE SEQUENCE [LARGE SCALE GENOMIC DNA]</scope>
    <source>
        <strain evidence="2 3">WCHAc060012</strain>
    </source>
</reference>
<evidence type="ECO:0000313" key="2">
    <source>
        <dbReference type="EMBL" id="RKG29403.1"/>
    </source>
</evidence>
<proteinExistence type="predicted"/>
<dbReference type="EMBL" id="RAXV01000043">
    <property type="protein sequence ID" value="RKG29403.1"/>
    <property type="molecule type" value="Genomic_DNA"/>
</dbReference>
<keyword evidence="3" id="KW-1185">Reference proteome</keyword>
<dbReference type="InterPro" id="IPR021804">
    <property type="entry name" value="DUF3375"/>
</dbReference>
<dbReference type="AlphaFoldDB" id="A0A3A8ELZ8"/>
<evidence type="ECO:0000256" key="1">
    <source>
        <dbReference type="SAM" id="Coils"/>
    </source>
</evidence>
<dbReference type="RefSeq" id="WP_120403688.1">
    <property type="nucleotide sequence ID" value="NZ_RAXV01000043.1"/>
</dbReference>
<name>A0A3A8ELZ8_9GAMM</name>
<accession>A0A3A8ELZ8</accession>
<evidence type="ECO:0000313" key="3">
    <source>
        <dbReference type="Proteomes" id="UP000282388"/>
    </source>
</evidence>
<organism evidence="2 3">
    <name type="scientific">Acinetobacter tianfuensis</name>
    <dbReference type="NCBI Taxonomy" id="2419603"/>
    <lineage>
        <taxon>Bacteria</taxon>
        <taxon>Pseudomonadati</taxon>
        <taxon>Pseudomonadota</taxon>
        <taxon>Gammaproteobacteria</taxon>
        <taxon>Moraxellales</taxon>
        <taxon>Moraxellaceae</taxon>
        <taxon>Acinetobacter</taxon>
    </lineage>
</organism>
<gene>
    <name evidence="2" type="ORF">D7V32_15270</name>
</gene>
<dbReference type="Proteomes" id="UP000282388">
    <property type="component" value="Unassembled WGS sequence"/>
</dbReference>
<protein>
    <submittedName>
        <fullName evidence="2">DUF3375 domain-containing protein</fullName>
    </submittedName>
</protein>
<feature type="coiled-coil region" evidence="1">
    <location>
        <begin position="151"/>
        <end position="227"/>
    </location>
</feature>
<comment type="caution">
    <text evidence="2">The sequence shown here is derived from an EMBL/GenBank/DDBJ whole genome shotgun (WGS) entry which is preliminary data.</text>
</comment>
<dbReference type="OrthoDB" id="138803at2"/>
<sequence length="498" mass="58234">MPNVQEISISIRTSPSIALLCLKNREWVIQFLLEAFSNQQTSNSSEKLQLTLIKYIEMNIDSINDNDEFDLADDFNAYQDLSLTTYEAKAKRYIQYWTNKGFLSNYQNDQGVIFYELSSHTNKTLDWLQSLRKEEFIGTESKFKHIFNQLKELVENTNDNVENRIQVLEQKKLEIEQQIQRLKIGEDINVYEEYQITPRFKEITQSAKELLSDFKEVEENFKSITKDIYQRHAEGNLYKSDILQFAFDSLDTLKESSQGKSFYAFWSFLLNPSLQQEWDSLVTSLYTMLQEKNIQIDDFFLRGMKKYLHQSGQKVYKANDRMAEKLSCIIKESEASQSAITKSIIQDIKKFLLILNKQNQKPDISFEIETSAEIKIPFERKLTYEKSEPVNYKINPTLASADLVHSEQLAKLFAHIHVDKKKIRQHIQTILLQQSQASIQELIDKQGGLSQGLPELFGYMDVIKDFKHTVNDKHQQRICFNRAQQKSIQIPEIIVICS</sequence>